<keyword evidence="4" id="KW-0539">Nucleus</keyword>
<dbReference type="InterPro" id="IPR006076">
    <property type="entry name" value="FAD-dep_OxRdtase"/>
</dbReference>
<dbReference type="PANTHER" id="PTHR13847">
    <property type="entry name" value="SARCOSINE DEHYDROGENASE-RELATED"/>
    <property type="match status" value="1"/>
</dbReference>
<dbReference type="GO" id="GO:0003677">
    <property type="term" value="F:DNA binding"/>
    <property type="evidence" value="ECO:0007669"/>
    <property type="project" value="InterPro"/>
</dbReference>
<dbReference type="GO" id="GO:0016491">
    <property type="term" value="F:oxidoreductase activity"/>
    <property type="evidence" value="ECO:0007669"/>
    <property type="project" value="UniProtKB-KW"/>
</dbReference>
<dbReference type="SMART" id="SM00595">
    <property type="entry name" value="MADF"/>
    <property type="match status" value="1"/>
</dbReference>
<gene>
    <name evidence="7" type="ORF">WN55_11123</name>
</gene>
<dbReference type="AlphaFoldDB" id="A0A154PDW8"/>
<dbReference type="Proteomes" id="UP000076502">
    <property type="component" value="Unassembled WGS sequence"/>
</dbReference>
<accession>A0A154PDW8</accession>
<dbReference type="PROSITE" id="PS51031">
    <property type="entry name" value="BESS"/>
    <property type="match status" value="1"/>
</dbReference>
<evidence type="ECO:0000313" key="8">
    <source>
        <dbReference type="Proteomes" id="UP000076502"/>
    </source>
</evidence>
<evidence type="ECO:0000256" key="1">
    <source>
        <dbReference type="ARBA" id="ARBA00023002"/>
    </source>
</evidence>
<feature type="domain" description="BESS" evidence="6">
    <location>
        <begin position="268"/>
        <end position="307"/>
    </location>
</feature>
<dbReference type="PROSITE" id="PS51029">
    <property type="entry name" value="MADF"/>
    <property type="match status" value="1"/>
</dbReference>
<evidence type="ECO:0000259" key="5">
    <source>
        <dbReference type="PROSITE" id="PS51029"/>
    </source>
</evidence>
<feature type="domain" description="MADF" evidence="5">
    <location>
        <begin position="15"/>
        <end position="104"/>
    </location>
</feature>
<dbReference type="STRING" id="178035.A0A154PDW8"/>
<protein>
    <recommendedName>
        <fullName evidence="2">FAD-dependent oxidoreductase domain-containing protein 1</fullName>
    </recommendedName>
</protein>
<dbReference type="GO" id="GO:0005739">
    <property type="term" value="C:mitochondrion"/>
    <property type="evidence" value="ECO:0007669"/>
    <property type="project" value="GOC"/>
</dbReference>
<evidence type="ECO:0000259" key="6">
    <source>
        <dbReference type="PROSITE" id="PS51031"/>
    </source>
</evidence>
<evidence type="ECO:0000313" key="7">
    <source>
        <dbReference type="EMBL" id="KZC09380.1"/>
    </source>
</evidence>
<evidence type="ECO:0000256" key="3">
    <source>
        <dbReference type="ARBA" id="ARBA00046185"/>
    </source>
</evidence>
<dbReference type="InterPro" id="IPR004210">
    <property type="entry name" value="BESS_motif"/>
</dbReference>
<dbReference type="Pfam" id="PF10545">
    <property type="entry name" value="MADF_DNA_bdg"/>
    <property type="match status" value="1"/>
</dbReference>
<dbReference type="GO" id="GO:0032981">
    <property type="term" value="P:mitochondrial respiratory chain complex I assembly"/>
    <property type="evidence" value="ECO:0007669"/>
    <property type="project" value="TreeGrafter"/>
</dbReference>
<organism evidence="7 8">
    <name type="scientific">Dufourea novaeangliae</name>
    <name type="common">Sweat bee</name>
    <dbReference type="NCBI Taxonomy" id="178035"/>
    <lineage>
        <taxon>Eukaryota</taxon>
        <taxon>Metazoa</taxon>
        <taxon>Ecdysozoa</taxon>
        <taxon>Arthropoda</taxon>
        <taxon>Hexapoda</taxon>
        <taxon>Insecta</taxon>
        <taxon>Pterygota</taxon>
        <taxon>Neoptera</taxon>
        <taxon>Endopterygota</taxon>
        <taxon>Hymenoptera</taxon>
        <taxon>Apocrita</taxon>
        <taxon>Aculeata</taxon>
        <taxon>Apoidea</taxon>
        <taxon>Anthophila</taxon>
        <taxon>Halictidae</taxon>
        <taxon>Rophitinae</taxon>
        <taxon>Dufourea</taxon>
    </lineage>
</organism>
<dbReference type="EMBL" id="KQ434869">
    <property type="protein sequence ID" value="KZC09380.1"/>
    <property type="molecule type" value="Genomic_DNA"/>
</dbReference>
<proteinExistence type="predicted"/>
<reference evidence="7 8" key="1">
    <citation type="submission" date="2015-07" db="EMBL/GenBank/DDBJ databases">
        <title>The genome of Dufourea novaeangliae.</title>
        <authorList>
            <person name="Pan H."/>
            <person name="Kapheim K."/>
        </authorList>
    </citation>
    <scope>NUCLEOTIDE SEQUENCE [LARGE SCALE GENOMIC DNA]</scope>
    <source>
        <strain evidence="7">0120121106</strain>
        <tissue evidence="7">Whole body</tissue>
    </source>
</reference>
<sequence length="859" mass="97795">MVPTMPPDSHKISLKIIEAIKQHPVLYSAEVKGSSVKLQEFRQKVWKRISDELGLDPTWVRLRWKNLRDTYCRILKYKNKTEKGVRRKKWIFEDHLSFLKFPYESDYQAQSIELTEDYIQDINAGGISSEGLLEQLEDRNDEDYSEYLEVLEETTADPILGRDSMELTDNGDGVFKTVDVEDTTQHDIDMYAQQIQSKFRKIRPKKMKVEPAEIPTTYSILKTPFTKRTVDTPVFVTAPVASSPNKNNSTGEDVQNNYDQVYLAPEGKSSIELFFDSMAQTVKRLPAKAQADIKMNICKIVTEAELRYSGRNTPQSTQQFIAPPGMIPNIRRIIVIVNMLRIYLQNTRQIKFLQKCGSLKIRRTFADKRITNRIILRDKDSNLPTLNKIKNNLESLKNALLPWDPNDDVIPWSDRTPEISLHCDIVVIGGGVIGSSIAYWLKKRYYKTMKVIVVEKNPMLLAREREAAGVTSLVPRESPPVVYTTASTVLSVGGLRQQFSLQENVEMSLFGAEFLRNINDYLGIEGEPPIDSFFHPYGYLMLASEKGASTLIENSKLQNFLGANNILLSSTKLKDMFPWMNTDDVALGCLGLEKEGWFDPWSLLCAFKKKALMLGVEYAYAEAKGFEYKKNKGEHIKDEKLDKLIVKTPEGERRTITFALAVVAAGAYSAKIARMAKIGFQSGDIKSIALPVEPRKRYVYCFHCPEGPGINTPFTIDYSGTYFRREGLAGTYICGKSPEESEEPSIDDLSVDYDYFDEKVWPILAQRVPSFEKLKLKSCWAGFYEYNTFDQNGIIGMHPYHRNLLFATGFSGHGIQQAPAVGRAISELIIDGRYTTIDLSNLDFCRIIRNNRMLERNIV</sequence>
<keyword evidence="8" id="KW-1185">Reference proteome</keyword>
<dbReference type="FunFam" id="3.30.9.10:FF:000026">
    <property type="entry name" value="FAD-dependent oxidoreductase domain-containing protein 1"/>
    <property type="match status" value="1"/>
</dbReference>
<dbReference type="SUPFAM" id="SSF51905">
    <property type="entry name" value="FAD/NAD(P)-binding domain"/>
    <property type="match status" value="1"/>
</dbReference>
<dbReference type="Gene3D" id="3.50.50.60">
    <property type="entry name" value="FAD/NAD(P)-binding domain"/>
    <property type="match status" value="2"/>
</dbReference>
<evidence type="ECO:0000256" key="4">
    <source>
        <dbReference type="PROSITE-ProRule" id="PRU00371"/>
    </source>
</evidence>
<dbReference type="Pfam" id="PF01266">
    <property type="entry name" value="DAO"/>
    <property type="match status" value="1"/>
</dbReference>
<evidence type="ECO:0000256" key="2">
    <source>
        <dbReference type="ARBA" id="ARBA00039785"/>
    </source>
</evidence>
<dbReference type="OrthoDB" id="424974at2759"/>
<dbReference type="InterPro" id="IPR006578">
    <property type="entry name" value="MADF-dom"/>
</dbReference>
<comment type="subcellular location">
    <subcellularLocation>
        <location evidence="4">Nucleus</location>
    </subcellularLocation>
</comment>
<dbReference type="Gene3D" id="3.30.9.10">
    <property type="entry name" value="D-Amino Acid Oxidase, subunit A, domain 2"/>
    <property type="match status" value="1"/>
</dbReference>
<dbReference type="PANTHER" id="PTHR13847:SF287">
    <property type="entry name" value="FAD-DEPENDENT OXIDOREDUCTASE DOMAIN-CONTAINING PROTEIN 1"/>
    <property type="match status" value="1"/>
</dbReference>
<keyword evidence="1" id="KW-0560">Oxidoreductase</keyword>
<name>A0A154PDW8_DUFNO</name>
<comment type="function">
    <text evidence="3">Required for the assembly of the mitochondrial membrane respiratory chain NADH dehydrogenase (Complex I). Involved in mid-late stages of complex I assembly.</text>
</comment>
<dbReference type="InterPro" id="IPR036188">
    <property type="entry name" value="FAD/NAD-bd_sf"/>
</dbReference>
<dbReference type="Pfam" id="PF02944">
    <property type="entry name" value="BESS"/>
    <property type="match status" value="1"/>
</dbReference>
<dbReference type="GO" id="GO:0005634">
    <property type="term" value="C:nucleus"/>
    <property type="evidence" value="ECO:0007669"/>
    <property type="project" value="UniProtKB-SubCell"/>
</dbReference>